<evidence type="ECO:0000256" key="8">
    <source>
        <dbReference type="ARBA" id="ARBA00022741"/>
    </source>
</evidence>
<dbReference type="Gene3D" id="3.40.50.1440">
    <property type="entry name" value="Tubulin/FtsZ, GTPase domain"/>
    <property type="match status" value="1"/>
</dbReference>
<dbReference type="EMBL" id="CAXLJL010000711">
    <property type="protein sequence ID" value="CAL5140169.1"/>
    <property type="molecule type" value="Genomic_DNA"/>
</dbReference>
<evidence type="ECO:0000256" key="5">
    <source>
        <dbReference type="ARBA" id="ARBA00022490"/>
    </source>
</evidence>
<evidence type="ECO:0000256" key="2">
    <source>
        <dbReference type="ARBA" id="ARBA00004245"/>
    </source>
</evidence>
<feature type="region of interest" description="Disordered" evidence="14">
    <location>
        <begin position="425"/>
        <end position="452"/>
    </location>
</feature>
<proteinExistence type="inferred from homology"/>
<dbReference type="AlphaFoldDB" id="A0AAV2TSJ8"/>
<gene>
    <name evidence="17" type="ORF">CDAUBV1_LOCUS15346</name>
</gene>
<dbReference type="PANTHER" id="PTHR11588">
    <property type="entry name" value="TUBULIN"/>
    <property type="match status" value="1"/>
</dbReference>
<dbReference type="Proteomes" id="UP001497525">
    <property type="component" value="Unassembled WGS sequence"/>
</dbReference>
<comment type="caution">
    <text evidence="17">The sequence shown here is derived from an EMBL/GenBank/DDBJ whole genome shotgun (WGS) entry which is preliminary data.</text>
</comment>
<dbReference type="InterPro" id="IPR002453">
    <property type="entry name" value="Beta_tubulin"/>
</dbReference>
<dbReference type="Pfam" id="PF03953">
    <property type="entry name" value="Tubulin_C"/>
    <property type="match status" value="1"/>
</dbReference>
<evidence type="ECO:0000259" key="15">
    <source>
        <dbReference type="SMART" id="SM00864"/>
    </source>
</evidence>
<reference evidence="17" key="1">
    <citation type="submission" date="2024-06" db="EMBL/GenBank/DDBJ databases">
        <authorList>
            <person name="Liu X."/>
            <person name="Lenzi L."/>
            <person name="Haldenby T S."/>
            <person name="Uol C."/>
        </authorList>
    </citation>
    <scope>NUCLEOTIDE SEQUENCE</scope>
</reference>
<protein>
    <recommendedName>
        <fullName evidence="13">Tubulin beta chain</fullName>
    </recommendedName>
</protein>
<evidence type="ECO:0000256" key="1">
    <source>
        <dbReference type="ARBA" id="ARBA00001946"/>
    </source>
</evidence>
<evidence type="ECO:0000256" key="3">
    <source>
        <dbReference type="ARBA" id="ARBA00009636"/>
    </source>
</evidence>
<comment type="function">
    <text evidence="12 13">Tubulin is the major constituent of microtubules, a cylinder consisting of laterally associated linear protofilaments composed of alpha- and beta-tubulin heterodimers. Microtubules grow by the addition of GTP-tubulin dimers to the microtubule end, where a stabilizing cap forms. Below the cap, tubulin dimers are in GDP-bound state, owing to GTPase activity of alpha-tubulin.</text>
</comment>
<evidence type="ECO:0000256" key="6">
    <source>
        <dbReference type="ARBA" id="ARBA00022701"/>
    </source>
</evidence>
<evidence type="ECO:0000256" key="13">
    <source>
        <dbReference type="RuleBase" id="RU000352"/>
    </source>
</evidence>
<evidence type="ECO:0000256" key="14">
    <source>
        <dbReference type="SAM" id="MobiDB-lite"/>
    </source>
</evidence>
<sequence>MREILHIQVGQCGNQIGSKFWEVISEEHGVDEDGIYKGDNDYQLERINVYYSEATGQKYVPRAILLDLEPGTMDTIRSGPFGKLFRPDNFIHAQSGAGNNWAKGHYAEGSELIETVMDVVRREAEACECIQGFQICHSLGGGTGSGMGTLLITKIKEEYPDRMTNTFSIIPSAKVSDTVVEPYNATLSIHQLVENTDEAFCFDNEALYDICTNTLRLAKPNYGDLNHLVSMTMSGVTTSLRFPGQLNSDLRKLAVNMIPFPRLHFFTTGIAPLTSREASRFTVQSVSELTQQMFDAKNVMAKCNPQNGRYLTVACMFRGPISMQEVDEQLLAVQKKQSAYFVDWIPNNAKISVCNIPPKGLNMASTFIGNTTAIQELFRRVSDQFTVMFKRKAFLYWYLSEGMDESEFTEAESNLYDLVSEYQQYQEARGDDDDAYENEELGQAGEEEGEEE</sequence>
<dbReference type="CDD" id="cd02187">
    <property type="entry name" value="beta_tubulin"/>
    <property type="match status" value="1"/>
</dbReference>
<dbReference type="InterPro" id="IPR008280">
    <property type="entry name" value="Tub_FtsZ_C"/>
</dbReference>
<evidence type="ECO:0000256" key="10">
    <source>
        <dbReference type="ARBA" id="ARBA00023134"/>
    </source>
</evidence>
<name>A0AAV2TSJ8_CALDB</name>
<evidence type="ECO:0000313" key="18">
    <source>
        <dbReference type="Proteomes" id="UP001497525"/>
    </source>
</evidence>
<dbReference type="Gene3D" id="3.30.1330.20">
    <property type="entry name" value="Tubulin/FtsZ, C-terminal domain"/>
    <property type="match status" value="1"/>
</dbReference>
<dbReference type="FunFam" id="3.40.50.1440:FF:000006">
    <property type="entry name" value="Tubulin beta chain"/>
    <property type="match status" value="1"/>
</dbReference>
<evidence type="ECO:0000259" key="16">
    <source>
        <dbReference type="SMART" id="SM00865"/>
    </source>
</evidence>
<dbReference type="Pfam" id="PF00091">
    <property type="entry name" value="Tubulin"/>
    <property type="match status" value="1"/>
</dbReference>
<evidence type="ECO:0000256" key="7">
    <source>
        <dbReference type="ARBA" id="ARBA00022723"/>
    </source>
</evidence>
<comment type="cofactor">
    <cofactor evidence="1">
        <name>Mg(2+)</name>
        <dbReference type="ChEBI" id="CHEBI:18420"/>
    </cofactor>
</comment>
<dbReference type="SMART" id="SM00865">
    <property type="entry name" value="Tubulin_C"/>
    <property type="match status" value="1"/>
</dbReference>
<comment type="similarity">
    <text evidence="3 13">Belongs to the tubulin family.</text>
</comment>
<dbReference type="FunFam" id="1.10.287.600:FF:000013">
    <property type="entry name" value="Tubulin beta chain"/>
    <property type="match status" value="1"/>
</dbReference>
<keyword evidence="6 13" id="KW-0493">Microtubule</keyword>
<dbReference type="InterPro" id="IPR036525">
    <property type="entry name" value="Tubulin/FtsZ_GTPase_sf"/>
</dbReference>
<dbReference type="InterPro" id="IPR037103">
    <property type="entry name" value="Tubulin/FtsZ-like_C"/>
</dbReference>
<dbReference type="InterPro" id="IPR023123">
    <property type="entry name" value="Tubulin_C"/>
</dbReference>
<keyword evidence="9" id="KW-0460">Magnesium</keyword>
<dbReference type="SMART" id="SM00864">
    <property type="entry name" value="Tubulin"/>
    <property type="match status" value="1"/>
</dbReference>
<dbReference type="GO" id="GO:0005525">
    <property type="term" value="F:GTP binding"/>
    <property type="evidence" value="ECO:0007669"/>
    <property type="project" value="UniProtKB-UniRule"/>
</dbReference>
<dbReference type="SUPFAM" id="SSF55307">
    <property type="entry name" value="Tubulin C-terminal domain-like"/>
    <property type="match status" value="1"/>
</dbReference>
<evidence type="ECO:0000256" key="4">
    <source>
        <dbReference type="ARBA" id="ARBA00011747"/>
    </source>
</evidence>
<dbReference type="FunFam" id="3.30.1330.20:FF:000009">
    <property type="entry name" value="Tubulin beta chain"/>
    <property type="match status" value="1"/>
</dbReference>
<dbReference type="GO" id="GO:0003924">
    <property type="term" value="F:GTPase activity"/>
    <property type="evidence" value="ECO:0007669"/>
    <property type="project" value="InterPro"/>
</dbReference>
<comment type="subcellular location">
    <subcellularLocation>
        <location evidence="2">Cytoplasm</location>
        <location evidence="2">Cytoskeleton</location>
    </subcellularLocation>
</comment>
<dbReference type="PROSITE" id="PS00227">
    <property type="entry name" value="TUBULIN"/>
    <property type="match status" value="1"/>
</dbReference>
<dbReference type="InterPro" id="IPR018316">
    <property type="entry name" value="Tubulin/FtsZ_2-layer-sand-dom"/>
</dbReference>
<feature type="domain" description="Tubulin/FtsZ 2-layer sandwich" evidence="16">
    <location>
        <begin position="246"/>
        <end position="383"/>
    </location>
</feature>
<dbReference type="InterPro" id="IPR003008">
    <property type="entry name" value="Tubulin_FtsZ_GTPase"/>
</dbReference>
<dbReference type="GO" id="GO:0005874">
    <property type="term" value="C:microtubule"/>
    <property type="evidence" value="ECO:0007669"/>
    <property type="project" value="UniProtKB-KW"/>
</dbReference>
<dbReference type="PRINTS" id="PR01161">
    <property type="entry name" value="TUBULIN"/>
</dbReference>
<dbReference type="InterPro" id="IPR017975">
    <property type="entry name" value="Tubulin_CS"/>
</dbReference>
<evidence type="ECO:0000256" key="11">
    <source>
        <dbReference type="ARBA" id="ARBA00023212"/>
    </source>
</evidence>
<dbReference type="PROSITE" id="PS00228">
    <property type="entry name" value="TUBULIN_B_AUTOREG"/>
    <property type="match status" value="1"/>
</dbReference>
<keyword evidence="10 13" id="KW-0342">GTP-binding</keyword>
<comment type="subunit">
    <text evidence="4 13">Dimer of alpha and beta chains. A typical microtubule is a hollow water-filled tube with an outer diameter of 25 nm and an inner diameter of 15 nM. Alpha-beta heterodimers associate head-to-tail to form protofilaments running lengthwise along the microtubule wall with the beta-tubulin subunit facing the microtubule plus end conferring a structural polarity. Microtubules usually have 13 protofilaments but different protofilament numbers can be found in some organisms and specialized cells.</text>
</comment>
<evidence type="ECO:0000256" key="12">
    <source>
        <dbReference type="ARBA" id="ARBA00034296"/>
    </source>
</evidence>
<feature type="domain" description="Tubulin/FtsZ GTPase" evidence="15">
    <location>
        <begin position="47"/>
        <end position="244"/>
    </location>
</feature>
<organism evidence="17 18">
    <name type="scientific">Calicophoron daubneyi</name>
    <name type="common">Rumen fluke</name>
    <name type="synonym">Paramphistomum daubneyi</name>
    <dbReference type="NCBI Taxonomy" id="300641"/>
    <lineage>
        <taxon>Eukaryota</taxon>
        <taxon>Metazoa</taxon>
        <taxon>Spiralia</taxon>
        <taxon>Lophotrochozoa</taxon>
        <taxon>Platyhelminthes</taxon>
        <taxon>Trematoda</taxon>
        <taxon>Digenea</taxon>
        <taxon>Plagiorchiida</taxon>
        <taxon>Pronocephalata</taxon>
        <taxon>Paramphistomoidea</taxon>
        <taxon>Paramphistomidae</taxon>
        <taxon>Calicophoron</taxon>
    </lineage>
</organism>
<dbReference type="InterPro" id="IPR013838">
    <property type="entry name" value="Beta-tubulin_BS"/>
</dbReference>
<accession>A0AAV2TSJ8</accession>
<dbReference type="GO" id="GO:0046872">
    <property type="term" value="F:metal ion binding"/>
    <property type="evidence" value="ECO:0007669"/>
    <property type="project" value="UniProtKB-KW"/>
</dbReference>
<dbReference type="GO" id="GO:0005200">
    <property type="term" value="F:structural constituent of cytoskeleton"/>
    <property type="evidence" value="ECO:0007669"/>
    <property type="project" value="InterPro"/>
</dbReference>
<keyword evidence="5" id="KW-0963">Cytoplasm</keyword>
<feature type="compositionally biased region" description="Acidic residues" evidence="14">
    <location>
        <begin position="430"/>
        <end position="452"/>
    </location>
</feature>
<dbReference type="GO" id="GO:0007017">
    <property type="term" value="P:microtubule-based process"/>
    <property type="evidence" value="ECO:0007669"/>
    <property type="project" value="InterPro"/>
</dbReference>
<evidence type="ECO:0000313" key="17">
    <source>
        <dbReference type="EMBL" id="CAL5140169.1"/>
    </source>
</evidence>
<keyword evidence="8 13" id="KW-0547">Nucleotide-binding</keyword>
<dbReference type="PRINTS" id="PR01163">
    <property type="entry name" value="BETATUBULIN"/>
</dbReference>
<dbReference type="SUPFAM" id="SSF52490">
    <property type="entry name" value="Tubulin nucleotide-binding domain-like"/>
    <property type="match status" value="1"/>
</dbReference>
<keyword evidence="7" id="KW-0479">Metal-binding</keyword>
<dbReference type="InterPro" id="IPR000217">
    <property type="entry name" value="Tubulin"/>
</dbReference>
<keyword evidence="11" id="KW-0206">Cytoskeleton</keyword>
<evidence type="ECO:0000256" key="9">
    <source>
        <dbReference type="ARBA" id="ARBA00022842"/>
    </source>
</evidence>
<dbReference type="Gene3D" id="1.10.287.600">
    <property type="entry name" value="Helix hairpin bin"/>
    <property type="match status" value="1"/>
</dbReference>